<feature type="region of interest" description="Disordered" evidence="1">
    <location>
        <begin position="150"/>
        <end position="197"/>
    </location>
</feature>
<organism evidence="2 3">
    <name type="scientific">Butyribacter intestini</name>
    <dbReference type="NCBI Taxonomy" id="1703332"/>
    <lineage>
        <taxon>Bacteria</taxon>
        <taxon>Bacillati</taxon>
        <taxon>Bacillota</taxon>
        <taxon>Clostridia</taxon>
        <taxon>Lachnospirales</taxon>
        <taxon>Lachnospiraceae</taxon>
        <taxon>Butyribacter</taxon>
    </lineage>
</organism>
<comment type="caution">
    <text evidence="2">The sequence shown here is derived from an EMBL/GenBank/DDBJ whole genome shotgun (WGS) entry which is preliminary data.</text>
</comment>
<name>A0AAW3JRL2_9FIRM</name>
<dbReference type="Proteomes" id="UP000050833">
    <property type="component" value="Unassembled WGS sequence"/>
</dbReference>
<accession>A0AAW3JRL2</accession>
<proteinExistence type="predicted"/>
<feature type="compositionally biased region" description="Basic and acidic residues" evidence="1">
    <location>
        <begin position="158"/>
        <end position="186"/>
    </location>
</feature>
<keyword evidence="3" id="KW-1185">Reference proteome</keyword>
<reference evidence="2 3" key="1">
    <citation type="submission" date="2015-10" db="EMBL/GenBank/DDBJ databases">
        <title>Butyribacter intestini gen. nov., sp. nov., a butyric acid-producing bacterium of the family Lachnospiraceae isolated from the human faeces.</title>
        <authorList>
            <person name="Zou Y."/>
            <person name="Xue W."/>
            <person name="Luo G."/>
            <person name="Lv M."/>
        </authorList>
    </citation>
    <scope>NUCLEOTIDE SEQUENCE [LARGE SCALE GENOMIC DNA]</scope>
    <source>
        <strain evidence="2 3">TF01-11</strain>
    </source>
</reference>
<evidence type="ECO:0000313" key="2">
    <source>
        <dbReference type="EMBL" id="KQC84774.1"/>
    </source>
</evidence>
<dbReference type="AlphaFoldDB" id="A0AAW3JRL2"/>
<protein>
    <submittedName>
        <fullName evidence="2">Uncharacterized protein</fullName>
    </submittedName>
</protein>
<dbReference type="RefSeq" id="WP_055943859.1">
    <property type="nucleotide sequence ID" value="NZ_JAQDCV010000002.1"/>
</dbReference>
<dbReference type="EMBL" id="LLKB01000005">
    <property type="protein sequence ID" value="KQC84774.1"/>
    <property type="molecule type" value="Genomic_DNA"/>
</dbReference>
<gene>
    <name evidence="2" type="ORF">APZ18_08580</name>
</gene>
<evidence type="ECO:0000256" key="1">
    <source>
        <dbReference type="SAM" id="MobiDB-lite"/>
    </source>
</evidence>
<evidence type="ECO:0000313" key="3">
    <source>
        <dbReference type="Proteomes" id="UP000050833"/>
    </source>
</evidence>
<sequence length="216" mass="25030">MQTLNIQNVAKLKNDLLNEKNTTEKSENGQNITAEIWKKALNDILDPTSKMSEEDEKEYHNKILRKLKQGRRLTTAEKNYLQIHDPEMYKVALRVEMCRKRFTEQAKHCKSKEEFQTLVSNNMSVSDKDPMKEYIQAAISYEAQNIRKTPQYAALPDTNRKAEEKRTKGKKIKIDEDKEKDNDKKTAPLPSENYGSDLKTLSAVLTTKPVFDNFSN</sequence>